<dbReference type="Proteomes" id="UP001501822">
    <property type="component" value="Unassembled WGS sequence"/>
</dbReference>
<keyword evidence="1" id="KW-0812">Transmembrane</keyword>
<keyword evidence="1" id="KW-1133">Transmembrane helix</keyword>
<reference evidence="2 3" key="1">
    <citation type="journal article" date="2019" name="Int. J. Syst. Evol. Microbiol.">
        <title>The Global Catalogue of Microorganisms (GCM) 10K type strain sequencing project: providing services to taxonomists for standard genome sequencing and annotation.</title>
        <authorList>
            <consortium name="The Broad Institute Genomics Platform"/>
            <consortium name="The Broad Institute Genome Sequencing Center for Infectious Disease"/>
            <person name="Wu L."/>
            <person name="Ma J."/>
        </authorList>
    </citation>
    <scope>NUCLEOTIDE SEQUENCE [LARGE SCALE GENOMIC DNA]</scope>
    <source>
        <strain evidence="2 3">JCM 3146</strain>
    </source>
</reference>
<evidence type="ECO:0000256" key="1">
    <source>
        <dbReference type="SAM" id="Phobius"/>
    </source>
</evidence>
<evidence type="ECO:0000313" key="3">
    <source>
        <dbReference type="Proteomes" id="UP001501822"/>
    </source>
</evidence>
<comment type="caution">
    <text evidence="2">The sequence shown here is derived from an EMBL/GenBank/DDBJ whole genome shotgun (WGS) entry which is preliminary data.</text>
</comment>
<name>A0ABN0VY83_9ACTN</name>
<protein>
    <submittedName>
        <fullName evidence="2">Uncharacterized protein</fullName>
    </submittedName>
</protein>
<evidence type="ECO:0000313" key="2">
    <source>
        <dbReference type="EMBL" id="GAA0320310.1"/>
    </source>
</evidence>
<keyword evidence="3" id="KW-1185">Reference proteome</keyword>
<organism evidence="2 3">
    <name type="scientific">Actinoallomurus spadix</name>
    <dbReference type="NCBI Taxonomy" id="79912"/>
    <lineage>
        <taxon>Bacteria</taxon>
        <taxon>Bacillati</taxon>
        <taxon>Actinomycetota</taxon>
        <taxon>Actinomycetes</taxon>
        <taxon>Streptosporangiales</taxon>
        <taxon>Thermomonosporaceae</taxon>
        <taxon>Actinoallomurus</taxon>
    </lineage>
</organism>
<accession>A0ABN0VY83</accession>
<proteinExistence type="predicted"/>
<keyword evidence="1" id="KW-0472">Membrane</keyword>
<gene>
    <name evidence="2" type="ORF">GCM10010151_07500</name>
</gene>
<sequence length="75" mass="8247">MPDLADEPSFDGHISTMGDVRWPIVCPWIPAGVRVPAAVARPRLHSYSREQILIGFAVLVTVLLVAAIAIWRNRG</sequence>
<feature type="transmembrane region" description="Helical" evidence="1">
    <location>
        <begin position="52"/>
        <end position="71"/>
    </location>
</feature>
<dbReference type="EMBL" id="BAAABM010000007">
    <property type="protein sequence ID" value="GAA0320310.1"/>
    <property type="molecule type" value="Genomic_DNA"/>
</dbReference>